<evidence type="ECO:0000313" key="8">
    <source>
        <dbReference type="EMBL" id="RBP13997.1"/>
    </source>
</evidence>
<dbReference type="Pfam" id="PF01546">
    <property type="entry name" value="Peptidase_M20"/>
    <property type="match status" value="1"/>
</dbReference>
<name>A0A366FHB2_9HYPH</name>
<evidence type="ECO:0000256" key="5">
    <source>
        <dbReference type="ARBA" id="ARBA00022801"/>
    </source>
</evidence>
<dbReference type="GO" id="GO:0016813">
    <property type="term" value="F:hydrolase activity, acting on carbon-nitrogen (but not peptide) bonds, in linear amidines"/>
    <property type="evidence" value="ECO:0007669"/>
    <property type="project" value="InterPro"/>
</dbReference>
<gene>
    <name evidence="8" type="ORF">DFR50_11020</name>
</gene>
<comment type="cofactor">
    <cofactor evidence="1">
        <name>Mn(2+)</name>
        <dbReference type="ChEBI" id="CHEBI:29035"/>
    </cofactor>
</comment>
<feature type="binding site" evidence="7">
    <location>
        <position position="123"/>
    </location>
    <ligand>
        <name>Zn(2+)</name>
        <dbReference type="ChEBI" id="CHEBI:29105"/>
        <label>2</label>
    </ligand>
</feature>
<accession>A0A366FHB2</accession>
<dbReference type="CDD" id="cd03884">
    <property type="entry name" value="M20_bAS"/>
    <property type="match status" value="1"/>
</dbReference>
<comment type="caution">
    <text evidence="8">The sequence shown here is derived from an EMBL/GenBank/DDBJ whole genome shotgun (WGS) entry which is preliminary data.</text>
</comment>
<dbReference type="PANTHER" id="PTHR32494:SF19">
    <property type="entry name" value="ALLANTOATE DEIMINASE-RELATED"/>
    <property type="match status" value="1"/>
</dbReference>
<dbReference type="SUPFAM" id="SSF53187">
    <property type="entry name" value="Zn-dependent exopeptidases"/>
    <property type="match status" value="1"/>
</dbReference>
<evidence type="ECO:0000256" key="7">
    <source>
        <dbReference type="PIRSR" id="PIRSR001235-1"/>
    </source>
</evidence>
<dbReference type="PIRSF" id="PIRSF001235">
    <property type="entry name" value="Amidase_carbamoylase"/>
    <property type="match status" value="1"/>
</dbReference>
<keyword evidence="4 7" id="KW-0479">Metal-binding</keyword>
<dbReference type="Gene3D" id="3.40.630.10">
    <property type="entry name" value="Zn peptidases"/>
    <property type="match status" value="1"/>
</dbReference>
<proteinExistence type="inferred from homology"/>
<evidence type="ECO:0000256" key="3">
    <source>
        <dbReference type="ARBA" id="ARBA00011738"/>
    </source>
</evidence>
<dbReference type="AlphaFoldDB" id="A0A366FHB2"/>
<sequence>MPTIDGARLIATLRRLAQFGAYKTGVHRPTFSPEDVQSRLWLAEQFAEAGLEASIDGIGNVFGRTRAPGRKLLIGSHAETQNHAGWLDGALGVVYGLEIARALRDDPDCARLPLEVAAWADEEGHYGFFLGSRSFIGEVSEEEIDRARNNTDGTPLSAALERAGLAGRPRATIVPSDYLGYLEAHIEQGDYLDEAGLKLGVVTGIVGIRQYQIRFSGEQNHAGTTRMARRRDAGAALVALSHALSDRLRRISGPRSVWTTGAIRLDPGQSSIVPGQAEMLFQIRDAEESQLRRFEEALEELVAGADAAGPCAVELKTLWTVAPVPMSERLQAALTQAAEFRAPGRTIAMPSAAGHDAQILAKRIPAAMLFVPSINGVSHHWTEDTSEDDVILGCQALADAAEAIMRNGGV</sequence>
<keyword evidence="7" id="KW-0862">Zinc</keyword>
<protein>
    <submittedName>
        <fullName evidence="8">N-carbamoyl-L-amino-acid hydrolase</fullName>
    </submittedName>
</protein>
<evidence type="ECO:0000256" key="2">
    <source>
        <dbReference type="ARBA" id="ARBA00006153"/>
    </source>
</evidence>
<dbReference type="EMBL" id="QNRK01000010">
    <property type="protein sequence ID" value="RBP13997.1"/>
    <property type="molecule type" value="Genomic_DNA"/>
</dbReference>
<keyword evidence="9" id="KW-1185">Reference proteome</keyword>
<reference evidence="8 9" key="1">
    <citation type="submission" date="2018-06" db="EMBL/GenBank/DDBJ databases">
        <title>Genomic Encyclopedia of Type Strains, Phase IV (KMG-IV): sequencing the most valuable type-strain genomes for metagenomic binning, comparative biology and taxonomic classification.</title>
        <authorList>
            <person name="Goeker M."/>
        </authorList>
    </citation>
    <scope>NUCLEOTIDE SEQUENCE [LARGE SCALE GENOMIC DNA]</scope>
    <source>
        <strain evidence="8 9">DSM 24875</strain>
    </source>
</reference>
<dbReference type="OrthoDB" id="9808195at2"/>
<dbReference type="InterPro" id="IPR036264">
    <property type="entry name" value="Bact_exopeptidase_dim_dom"/>
</dbReference>
<comment type="similarity">
    <text evidence="2">Belongs to the peptidase M20 family.</text>
</comment>
<feature type="binding site" evidence="7">
    <location>
        <position position="185"/>
    </location>
    <ligand>
        <name>Zn(2+)</name>
        <dbReference type="ChEBI" id="CHEBI:29105"/>
        <label>1</label>
    </ligand>
</feature>
<evidence type="ECO:0000256" key="4">
    <source>
        <dbReference type="ARBA" id="ARBA00022723"/>
    </source>
</evidence>
<feature type="binding site" evidence="7">
    <location>
        <position position="77"/>
    </location>
    <ligand>
        <name>Zn(2+)</name>
        <dbReference type="ChEBI" id="CHEBI:29105"/>
        <label>1</label>
    </ligand>
</feature>
<dbReference type="GO" id="GO:0046872">
    <property type="term" value="F:metal ion binding"/>
    <property type="evidence" value="ECO:0007669"/>
    <property type="project" value="UniProtKB-KW"/>
</dbReference>
<feature type="binding site" evidence="7">
    <location>
        <position position="88"/>
    </location>
    <ligand>
        <name>Zn(2+)</name>
        <dbReference type="ChEBI" id="CHEBI:29105"/>
        <label>2</label>
    </ligand>
</feature>
<dbReference type="NCBIfam" id="TIGR01879">
    <property type="entry name" value="hydantase"/>
    <property type="match status" value="1"/>
</dbReference>
<evidence type="ECO:0000313" key="9">
    <source>
        <dbReference type="Proteomes" id="UP000253529"/>
    </source>
</evidence>
<dbReference type="InterPro" id="IPR010158">
    <property type="entry name" value="Amidase_Cbmase"/>
</dbReference>
<dbReference type="RefSeq" id="WP_113889146.1">
    <property type="nucleotide sequence ID" value="NZ_QNRK01000010.1"/>
</dbReference>
<dbReference type="Gene3D" id="3.30.70.360">
    <property type="match status" value="1"/>
</dbReference>
<evidence type="ECO:0000256" key="6">
    <source>
        <dbReference type="ARBA" id="ARBA00023211"/>
    </source>
</evidence>
<feature type="binding site" evidence="7">
    <location>
        <position position="379"/>
    </location>
    <ligand>
        <name>Zn(2+)</name>
        <dbReference type="ChEBI" id="CHEBI:29105"/>
        <label>2</label>
    </ligand>
</feature>
<dbReference type="SUPFAM" id="SSF55031">
    <property type="entry name" value="Bacterial exopeptidase dimerisation domain"/>
    <property type="match status" value="1"/>
</dbReference>
<organism evidence="8 9">
    <name type="scientific">Roseiarcus fermentans</name>
    <dbReference type="NCBI Taxonomy" id="1473586"/>
    <lineage>
        <taxon>Bacteria</taxon>
        <taxon>Pseudomonadati</taxon>
        <taxon>Pseudomonadota</taxon>
        <taxon>Alphaproteobacteria</taxon>
        <taxon>Hyphomicrobiales</taxon>
        <taxon>Roseiarcaceae</taxon>
        <taxon>Roseiarcus</taxon>
    </lineage>
</organism>
<feature type="binding site" evidence="7">
    <location>
        <position position="88"/>
    </location>
    <ligand>
        <name>Zn(2+)</name>
        <dbReference type="ChEBI" id="CHEBI:29105"/>
        <label>1</label>
    </ligand>
</feature>
<comment type="cofactor">
    <cofactor evidence="7">
        <name>Zn(2+)</name>
        <dbReference type="ChEBI" id="CHEBI:29105"/>
    </cofactor>
    <text evidence="7">Binds 2 Zn(2+) ions per subunit.</text>
</comment>
<dbReference type="PANTHER" id="PTHR32494">
    <property type="entry name" value="ALLANTOATE DEIMINASE-RELATED"/>
    <property type="match status" value="1"/>
</dbReference>
<keyword evidence="6" id="KW-0464">Manganese</keyword>
<dbReference type="Proteomes" id="UP000253529">
    <property type="component" value="Unassembled WGS sequence"/>
</dbReference>
<keyword evidence="5 8" id="KW-0378">Hydrolase</keyword>
<dbReference type="InterPro" id="IPR002933">
    <property type="entry name" value="Peptidase_M20"/>
</dbReference>
<comment type="subunit">
    <text evidence="3">Homodimer.</text>
</comment>
<evidence type="ECO:0000256" key="1">
    <source>
        <dbReference type="ARBA" id="ARBA00001936"/>
    </source>
</evidence>